<dbReference type="Pfam" id="PF00535">
    <property type="entry name" value="Glycos_transf_2"/>
    <property type="match status" value="1"/>
</dbReference>
<keyword evidence="1" id="KW-0812">Transmembrane</keyword>
<reference evidence="3" key="1">
    <citation type="submission" date="2019-01" db="EMBL/GenBank/DDBJ databases">
        <authorList>
            <consortium name="Genoscope - CEA"/>
            <person name="William W."/>
        </authorList>
    </citation>
    <scope>NUCLEOTIDE SEQUENCE</scope>
    <source>
        <strain evidence="3">CR-1</strain>
    </source>
</reference>
<dbReference type="EMBL" id="CAACVI010000034">
    <property type="protein sequence ID" value="VEN74477.1"/>
    <property type="molecule type" value="Genomic_DNA"/>
</dbReference>
<proteinExistence type="predicted"/>
<keyword evidence="3" id="KW-0808">Transferase</keyword>
<organism evidence="3">
    <name type="scientific">uncultured Desulfobacteraceae bacterium</name>
    <dbReference type="NCBI Taxonomy" id="218296"/>
    <lineage>
        <taxon>Bacteria</taxon>
        <taxon>Pseudomonadati</taxon>
        <taxon>Thermodesulfobacteriota</taxon>
        <taxon>Desulfobacteria</taxon>
        <taxon>Desulfobacterales</taxon>
        <taxon>Desulfobacteraceae</taxon>
        <taxon>environmental samples</taxon>
    </lineage>
</organism>
<dbReference type="InterPro" id="IPR029044">
    <property type="entry name" value="Nucleotide-diphossugar_trans"/>
</dbReference>
<evidence type="ECO:0000256" key="1">
    <source>
        <dbReference type="SAM" id="Phobius"/>
    </source>
</evidence>
<dbReference type="SUPFAM" id="SSF53448">
    <property type="entry name" value="Nucleotide-diphospho-sugar transferases"/>
    <property type="match status" value="1"/>
</dbReference>
<dbReference type="CDD" id="cd00761">
    <property type="entry name" value="Glyco_tranf_GTA_type"/>
    <property type="match status" value="1"/>
</dbReference>
<sequence length="308" mass="35225">MALIIPTMNRPSKLQELLFSITRQTVSCGRIIVIDGAESAKPVIDNFHKKLPVEYFKSLMPGQIRQRNIGIDKLKAENRLVGFLDDDLVLEENAIEEMIFLWNSLDIQIAGIGFNIVNAPVHRHSKLKSFFCMDHIDMGRVLSSGMNTSINNISTDMKTQWLGGGYTVWRHEVLKEFPQKALNTKWAVGEDIRFSYPIGKKYPLYVSGKAKVRHHHVYDQATPAKLYRYRGRKVAMAFVYFVLSHKELSVFACYWMLFFLAMGKCVKACITGQKNGIDESVGLFYGFFESLFYVFGAIDIKNMLEDHS</sequence>
<protein>
    <submittedName>
        <fullName evidence="3">Putative Glycosyltransferase, group 2 family protein</fullName>
    </submittedName>
</protein>
<evidence type="ECO:0000259" key="2">
    <source>
        <dbReference type="Pfam" id="PF00535"/>
    </source>
</evidence>
<feature type="domain" description="Glycosyltransferase 2-like" evidence="2">
    <location>
        <begin position="3"/>
        <end position="126"/>
    </location>
</feature>
<dbReference type="Gene3D" id="3.90.550.10">
    <property type="entry name" value="Spore Coat Polysaccharide Biosynthesis Protein SpsA, Chain A"/>
    <property type="match status" value="1"/>
</dbReference>
<feature type="transmembrane region" description="Helical" evidence="1">
    <location>
        <begin position="237"/>
        <end position="262"/>
    </location>
</feature>
<name>A0A484HI98_9BACT</name>
<feature type="transmembrane region" description="Helical" evidence="1">
    <location>
        <begin position="282"/>
        <end position="300"/>
    </location>
</feature>
<dbReference type="AlphaFoldDB" id="A0A484HI98"/>
<accession>A0A484HI98</accession>
<keyword evidence="1" id="KW-1133">Transmembrane helix</keyword>
<dbReference type="InterPro" id="IPR001173">
    <property type="entry name" value="Glyco_trans_2-like"/>
</dbReference>
<dbReference type="GO" id="GO:0016740">
    <property type="term" value="F:transferase activity"/>
    <property type="evidence" value="ECO:0007669"/>
    <property type="project" value="UniProtKB-KW"/>
</dbReference>
<evidence type="ECO:0000313" key="3">
    <source>
        <dbReference type="EMBL" id="VEN74477.1"/>
    </source>
</evidence>
<gene>
    <name evidence="3" type="ORF">EPICR_40056</name>
</gene>
<keyword evidence="1" id="KW-0472">Membrane</keyword>